<reference evidence="5 6" key="2">
    <citation type="submission" date="2023-10" db="EMBL/GenBank/DDBJ databases">
        <authorList>
            <person name="Han X.F."/>
        </authorList>
    </citation>
    <scope>NUCLEOTIDE SEQUENCE [LARGE SCALE GENOMIC DNA]</scope>
    <source>
        <strain evidence="5 6">KCTC 39840</strain>
    </source>
</reference>
<keyword evidence="4" id="KW-0574">Periplasm</keyword>
<reference evidence="6" key="1">
    <citation type="submission" date="2023-07" db="EMBL/GenBank/DDBJ databases">
        <title>Conexibacter stalactiti sp. nov., isolated from stalactites in a lava cave and emended description of the genus Conexibacter.</title>
        <authorList>
            <person name="Lee S.D."/>
        </authorList>
    </citation>
    <scope>NUCLEOTIDE SEQUENCE [LARGE SCALE GENOMIC DNA]</scope>
    <source>
        <strain evidence="6">KCTC 39840</strain>
    </source>
</reference>
<evidence type="ECO:0000313" key="5">
    <source>
        <dbReference type="EMBL" id="MDW5594620.1"/>
    </source>
</evidence>
<evidence type="ECO:0000256" key="3">
    <source>
        <dbReference type="ARBA" id="ARBA00022729"/>
    </source>
</evidence>
<dbReference type="PROSITE" id="PS51257">
    <property type="entry name" value="PROKAR_LIPOPROTEIN"/>
    <property type="match status" value="1"/>
</dbReference>
<evidence type="ECO:0000256" key="4">
    <source>
        <dbReference type="ARBA" id="ARBA00022764"/>
    </source>
</evidence>
<accession>A0ABU4HPY3</accession>
<protein>
    <submittedName>
        <fullName evidence="5">ABC transporter substrate-binding protein</fullName>
    </submittedName>
</protein>
<dbReference type="Proteomes" id="UP001284601">
    <property type="component" value="Unassembled WGS sequence"/>
</dbReference>
<keyword evidence="2" id="KW-0813">Transport</keyword>
<dbReference type="CDD" id="cd13588">
    <property type="entry name" value="PBP2_polyamine_1"/>
    <property type="match status" value="1"/>
</dbReference>
<evidence type="ECO:0000313" key="6">
    <source>
        <dbReference type="Proteomes" id="UP001284601"/>
    </source>
</evidence>
<dbReference type="PRINTS" id="PR00909">
    <property type="entry name" value="SPERMDNBNDNG"/>
</dbReference>
<dbReference type="EMBL" id="JAWSTH010000019">
    <property type="protein sequence ID" value="MDW5594620.1"/>
    <property type="molecule type" value="Genomic_DNA"/>
</dbReference>
<keyword evidence="3" id="KW-0732">Signal</keyword>
<dbReference type="Gene3D" id="3.40.190.10">
    <property type="entry name" value="Periplasmic binding protein-like II"/>
    <property type="match status" value="2"/>
</dbReference>
<proteinExistence type="predicted"/>
<gene>
    <name evidence="5" type="ORF">R7226_09750</name>
</gene>
<comment type="caution">
    <text evidence="5">The sequence shown here is derived from an EMBL/GenBank/DDBJ whole genome shotgun (WGS) entry which is preliminary data.</text>
</comment>
<evidence type="ECO:0000256" key="1">
    <source>
        <dbReference type="ARBA" id="ARBA00004418"/>
    </source>
</evidence>
<dbReference type="PANTHER" id="PTHR30222:SF18">
    <property type="entry name" value="BIFUNCTIONAL POLYHYDROXYBUTYRATE SYNTHASE _ ABC TRANSPORTER PERIPLASMIC BINDING PROTEIN-RELATED"/>
    <property type="match status" value="1"/>
</dbReference>
<dbReference type="InterPro" id="IPR001188">
    <property type="entry name" value="Sperm_putr-bd"/>
</dbReference>
<dbReference type="InterPro" id="IPR006059">
    <property type="entry name" value="SBP"/>
</dbReference>
<dbReference type="SUPFAM" id="SSF53850">
    <property type="entry name" value="Periplasmic binding protein-like II"/>
    <property type="match status" value="1"/>
</dbReference>
<keyword evidence="6" id="KW-1185">Reference proteome</keyword>
<dbReference type="PANTHER" id="PTHR30222">
    <property type="entry name" value="SPERMIDINE/PUTRESCINE-BINDING PERIPLASMIC PROTEIN"/>
    <property type="match status" value="1"/>
</dbReference>
<name>A0ABU4HPY3_9ACTN</name>
<organism evidence="5 6">
    <name type="scientific">Conexibacter stalactiti</name>
    <dbReference type="NCBI Taxonomy" id="1940611"/>
    <lineage>
        <taxon>Bacteria</taxon>
        <taxon>Bacillati</taxon>
        <taxon>Actinomycetota</taxon>
        <taxon>Thermoleophilia</taxon>
        <taxon>Solirubrobacterales</taxon>
        <taxon>Conexibacteraceae</taxon>
        <taxon>Conexibacter</taxon>
    </lineage>
</organism>
<sequence>MFDNARARWRRAAPSPSLIAVALATLAMMVVVGCGSSDDSGSTSASTLPTSIGEGEGELNVIAWEGYTQPEWVKPFERATGCKVNAKYGGSSDEMVTLMRQGGGSQYDLVSASGDASVRLIRGGDVQPVNVDLIPGWRDFIPQLQSPAHNTVDGKHYGVSLQWGPNTLLYNTRDVPTRPTSWATIYDPAYKGKVTVPDNPIQIADAALYLSRTRPELGIRDPYSLNADQLDAAVELLKQQRPLVKKYWALASDEIDLFKNGDAVVGASWPYQTITLQADGAPVADLIPREGATGWADTWMMSSQARHPNCAYEWMKWISTPRVQAQQAISFGETPANTKACAYMDRIERGACAKYHANESTDYFDSIHFWRTPTSDCGGEGTDCTSYDEWQRKWTEVKG</sequence>
<comment type="subcellular location">
    <subcellularLocation>
        <location evidence="1">Periplasm</location>
    </subcellularLocation>
</comment>
<evidence type="ECO:0000256" key="2">
    <source>
        <dbReference type="ARBA" id="ARBA00022448"/>
    </source>
</evidence>
<dbReference type="Pfam" id="PF13416">
    <property type="entry name" value="SBP_bac_8"/>
    <property type="match status" value="1"/>
</dbReference>